<keyword evidence="1" id="KW-0719">Serine esterase</keyword>
<evidence type="ECO:0000259" key="5">
    <source>
        <dbReference type="Pfam" id="PF00561"/>
    </source>
</evidence>
<dbReference type="PANTHER" id="PTHR43689:SF8">
    <property type="entry name" value="ALPHA_BETA-HYDROLASES SUPERFAMILY PROTEIN"/>
    <property type="match status" value="1"/>
</dbReference>
<dbReference type="RefSeq" id="WP_064084771.1">
    <property type="nucleotide sequence ID" value="NZ_LXSF01000012.1"/>
</dbReference>
<name>A0A1A9RBG6_EIKCO</name>
<reference evidence="7" key="1">
    <citation type="submission" date="2016-05" db="EMBL/GenBank/DDBJ databases">
        <title>Draft genome of Corynebacterium afermentans subsp. afermentans LCDC 88199T.</title>
        <authorList>
            <person name="Bernier A.-M."/>
            <person name="Bernard K."/>
        </authorList>
    </citation>
    <scope>NUCLEOTIDE SEQUENCE [LARGE SCALE GENOMIC DNA]</scope>
    <source>
        <strain evidence="7">NML01-0328</strain>
    </source>
</reference>
<evidence type="ECO:0000256" key="4">
    <source>
        <dbReference type="ARBA" id="ARBA00022801"/>
    </source>
</evidence>
<keyword evidence="4" id="KW-0378">Hydrolase</keyword>
<dbReference type="InterPro" id="IPR000073">
    <property type="entry name" value="AB_hydrolase_1"/>
</dbReference>
<dbReference type="AlphaFoldDB" id="A0A1A9RBG6"/>
<accession>A0A1A9RBG6</accession>
<dbReference type="Proteomes" id="UP000078003">
    <property type="component" value="Unassembled WGS sequence"/>
</dbReference>
<sequence length="248" mass="26815">MSNSVNIMLLHGWAANHHIFDLLAADLPECSIAAPDLPGHGAAEFDGAFDVAAVADSLAAQLNEPAHLLGWSLGGLVALHMAARHPEKVRSLCLTASFARLTAAPDYPEGLAKPALGKMIPLFAQDFAKYMRQFLQLQFLHIPERAHLADEVLPEIIRHGVPPGLQAALDAVVHTDARALLPQVQCPVLLVFGGKDGITPPRMGEYLCRQLPNSRLLLIEKAAHIPFLSHADEFSAAYRVFVGLPEKT</sequence>
<comment type="caution">
    <text evidence="6">The sequence shown here is derived from an EMBL/GenBank/DDBJ whole genome shotgun (WGS) entry which is preliminary data.</text>
</comment>
<dbReference type="GO" id="GO:0052689">
    <property type="term" value="F:carboxylic ester hydrolase activity"/>
    <property type="evidence" value="ECO:0007669"/>
    <property type="project" value="UniProtKB-KW"/>
</dbReference>
<dbReference type="NCBIfam" id="TIGR01738">
    <property type="entry name" value="bioH"/>
    <property type="match status" value="1"/>
</dbReference>
<keyword evidence="2" id="KW-0963">Cytoplasm</keyword>
<dbReference type="GO" id="GO:0009102">
    <property type="term" value="P:biotin biosynthetic process"/>
    <property type="evidence" value="ECO:0007669"/>
    <property type="project" value="UniProtKB-KW"/>
</dbReference>
<dbReference type="Gene3D" id="3.40.50.1820">
    <property type="entry name" value="alpha/beta hydrolase"/>
    <property type="match status" value="1"/>
</dbReference>
<keyword evidence="3" id="KW-0093">Biotin biosynthesis</keyword>
<dbReference type="EMBL" id="LXSF01000012">
    <property type="protein sequence ID" value="OAM15453.1"/>
    <property type="molecule type" value="Genomic_DNA"/>
</dbReference>
<dbReference type="InterPro" id="IPR029058">
    <property type="entry name" value="AB_hydrolase_fold"/>
</dbReference>
<dbReference type="Pfam" id="PF00561">
    <property type="entry name" value="Abhydrolase_1"/>
    <property type="match status" value="1"/>
</dbReference>
<dbReference type="InterPro" id="IPR010076">
    <property type="entry name" value="BioH"/>
</dbReference>
<organism evidence="6 7">
    <name type="scientific">Eikenella corrodens</name>
    <dbReference type="NCBI Taxonomy" id="539"/>
    <lineage>
        <taxon>Bacteria</taxon>
        <taxon>Pseudomonadati</taxon>
        <taxon>Pseudomonadota</taxon>
        <taxon>Betaproteobacteria</taxon>
        <taxon>Neisseriales</taxon>
        <taxon>Neisseriaceae</taxon>
        <taxon>Eikenella</taxon>
    </lineage>
</organism>
<evidence type="ECO:0000256" key="1">
    <source>
        <dbReference type="ARBA" id="ARBA00022487"/>
    </source>
</evidence>
<proteinExistence type="predicted"/>
<evidence type="ECO:0000313" key="6">
    <source>
        <dbReference type="EMBL" id="OAM15453.1"/>
    </source>
</evidence>
<dbReference type="SUPFAM" id="SSF53474">
    <property type="entry name" value="alpha/beta-Hydrolases"/>
    <property type="match status" value="1"/>
</dbReference>
<protein>
    <submittedName>
        <fullName evidence="6">Pimeloyl-[acyl-carrier protein] methyl ester esterase</fullName>
    </submittedName>
</protein>
<dbReference type="PANTHER" id="PTHR43689">
    <property type="entry name" value="HYDROLASE"/>
    <property type="match status" value="1"/>
</dbReference>
<feature type="domain" description="AB hydrolase-1" evidence="5">
    <location>
        <begin position="7"/>
        <end position="230"/>
    </location>
</feature>
<evidence type="ECO:0000313" key="7">
    <source>
        <dbReference type="Proteomes" id="UP000078003"/>
    </source>
</evidence>
<evidence type="ECO:0000256" key="2">
    <source>
        <dbReference type="ARBA" id="ARBA00022490"/>
    </source>
</evidence>
<evidence type="ECO:0000256" key="3">
    <source>
        <dbReference type="ARBA" id="ARBA00022756"/>
    </source>
</evidence>
<gene>
    <name evidence="6" type="ORF">A7P85_09760</name>
</gene>